<dbReference type="Proteomes" id="UP000076154">
    <property type="component" value="Unassembled WGS sequence"/>
</dbReference>
<reference evidence="1" key="1">
    <citation type="submission" date="2018-04" db="EMBL/GenBank/DDBJ databases">
        <title>Whole genome sequencing of Hypsizygus marmoreus.</title>
        <authorList>
            <person name="Choi I.-G."/>
            <person name="Min B."/>
            <person name="Kim J.-G."/>
            <person name="Kim S."/>
            <person name="Oh Y.-L."/>
            <person name="Kong W.-S."/>
            <person name="Park H."/>
            <person name="Jeong J."/>
            <person name="Song E.-S."/>
        </authorList>
    </citation>
    <scope>NUCLEOTIDE SEQUENCE [LARGE SCALE GENOMIC DNA]</scope>
    <source>
        <strain evidence="1">51987-8</strain>
    </source>
</reference>
<evidence type="ECO:0000313" key="1">
    <source>
        <dbReference type="EMBL" id="RDB24210.1"/>
    </source>
</evidence>
<comment type="caution">
    <text evidence="1">The sequence shown here is derived from an EMBL/GenBank/DDBJ whole genome shotgun (WGS) entry which is preliminary data.</text>
</comment>
<dbReference type="InParanoid" id="A0A369JSK7"/>
<gene>
    <name evidence="1" type="ORF">Hypma_008559</name>
</gene>
<protein>
    <submittedName>
        <fullName evidence="1">Uncharacterized protein</fullName>
    </submittedName>
</protein>
<evidence type="ECO:0000313" key="2">
    <source>
        <dbReference type="Proteomes" id="UP000076154"/>
    </source>
</evidence>
<dbReference type="EMBL" id="LUEZ02000045">
    <property type="protein sequence ID" value="RDB24210.1"/>
    <property type="molecule type" value="Genomic_DNA"/>
</dbReference>
<sequence>MRKLISSSVLSNSGDNKPAAMIRPSCIFSERPTTSAYTGYTNIAAVSNDADISNDDPSASLTESAITQHLWAREID</sequence>
<accession>A0A369JSK7</accession>
<name>A0A369JSK7_HYPMA</name>
<organism evidence="1 2">
    <name type="scientific">Hypsizygus marmoreus</name>
    <name type="common">White beech mushroom</name>
    <name type="synonym">Agaricus marmoreus</name>
    <dbReference type="NCBI Taxonomy" id="39966"/>
    <lineage>
        <taxon>Eukaryota</taxon>
        <taxon>Fungi</taxon>
        <taxon>Dikarya</taxon>
        <taxon>Basidiomycota</taxon>
        <taxon>Agaricomycotina</taxon>
        <taxon>Agaricomycetes</taxon>
        <taxon>Agaricomycetidae</taxon>
        <taxon>Agaricales</taxon>
        <taxon>Tricholomatineae</taxon>
        <taxon>Lyophyllaceae</taxon>
        <taxon>Hypsizygus</taxon>
    </lineage>
</organism>
<dbReference type="AlphaFoldDB" id="A0A369JSK7"/>
<keyword evidence="2" id="KW-1185">Reference proteome</keyword>
<proteinExistence type="predicted"/>